<accession>A0A143HC98</accession>
<name>A0A143HC98_9BACL</name>
<dbReference type="STRING" id="241244.ATY39_06005"/>
<gene>
    <name evidence="1" type="ORF">ATY39_06005</name>
</gene>
<dbReference type="OrthoDB" id="2738903at2"/>
<evidence type="ECO:0000313" key="2">
    <source>
        <dbReference type="Proteomes" id="UP000076021"/>
    </source>
</evidence>
<reference evidence="1 2" key="1">
    <citation type="journal article" date="2016" name="Genome Announc.">
        <title>Whole-Genome Sequence of Rummeliibacillus stabekisii Strain PP9 Isolated from Antarctic Soil.</title>
        <authorList>
            <person name="da Mota F.F."/>
            <person name="Vollu R.E."/>
            <person name="Jurelevicius D."/>
            <person name="Seldin L."/>
        </authorList>
    </citation>
    <scope>NUCLEOTIDE SEQUENCE [LARGE SCALE GENOMIC DNA]</scope>
    <source>
        <strain evidence="1 2">PP9</strain>
    </source>
</reference>
<dbReference type="AlphaFoldDB" id="A0A143HC98"/>
<sequence>MSEFEKMSYVHDLMREHLTNISKENNNSFAYLEKSTLNLLIAYLISDEKKKPLSINHKKIDRKIIKQLDKAIGDSKEQFEEVIRLLEKLS</sequence>
<organism evidence="1 2">
    <name type="scientific">Rummeliibacillus stabekisii</name>
    <dbReference type="NCBI Taxonomy" id="241244"/>
    <lineage>
        <taxon>Bacteria</taxon>
        <taxon>Bacillati</taxon>
        <taxon>Bacillota</taxon>
        <taxon>Bacilli</taxon>
        <taxon>Bacillales</taxon>
        <taxon>Caryophanaceae</taxon>
        <taxon>Rummeliibacillus</taxon>
    </lineage>
</organism>
<dbReference type="Proteomes" id="UP000076021">
    <property type="component" value="Chromosome"/>
</dbReference>
<reference evidence="2" key="2">
    <citation type="submission" date="2016-03" db="EMBL/GenBank/DDBJ databases">
        <authorList>
            <person name="Ploux O."/>
        </authorList>
    </citation>
    <scope>NUCLEOTIDE SEQUENCE [LARGE SCALE GENOMIC DNA]</scope>
    <source>
        <strain evidence="2">PP9</strain>
    </source>
</reference>
<proteinExistence type="predicted"/>
<dbReference type="KEGG" id="rst:ATY39_06005"/>
<dbReference type="RefSeq" id="WP_066787257.1">
    <property type="nucleotide sequence ID" value="NZ_CP014806.1"/>
</dbReference>
<keyword evidence="2" id="KW-1185">Reference proteome</keyword>
<protein>
    <submittedName>
        <fullName evidence="1">Uncharacterized protein</fullName>
    </submittedName>
</protein>
<evidence type="ECO:0000313" key="1">
    <source>
        <dbReference type="EMBL" id="AMW99049.1"/>
    </source>
</evidence>
<dbReference type="EMBL" id="CP014806">
    <property type="protein sequence ID" value="AMW99049.1"/>
    <property type="molecule type" value="Genomic_DNA"/>
</dbReference>